<dbReference type="PANTHER" id="PTHR30204">
    <property type="entry name" value="REDOX-CYCLING DRUG-SENSING TRANSCRIPTIONAL ACTIVATOR SOXR"/>
    <property type="match status" value="1"/>
</dbReference>
<dbReference type="Pfam" id="PF13411">
    <property type="entry name" value="MerR_1"/>
    <property type="match status" value="1"/>
</dbReference>
<evidence type="ECO:0000313" key="3">
    <source>
        <dbReference type="EMBL" id="GEK80253.1"/>
    </source>
</evidence>
<organism evidence="3 4">
    <name type="scientific">Agrococcus baldri</name>
    <dbReference type="NCBI Taxonomy" id="153730"/>
    <lineage>
        <taxon>Bacteria</taxon>
        <taxon>Bacillati</taxon>
        <taxon>Actinomycetota</taxon>
        <taxon>Actinomycetes</taxon>
        <taxon>Micrococcales</taxon>
        <taxon>Microbacteriaceae</taxon>
        <taxon>Agrococcus</taxon>
    </lineage>
</organism>
<evidence type="ECO:0000313" key="4">
    <source>
        <dbReference type="Proteomes" id="UP000321749"/>
    </source>
</evidence>
<dbReference type="SUPFAM" id="SSF46955">
    <property type="entry name" value="Putative DNA-binding domain"/>
    <property type="match status" value="1"/>
</dbReference>
<dbReference type="InterPro" id="IPR000551">
    <property type="entry name" value="MerR-type_HTH_dom"/>
</dbReference>
<feature type="domain" description="HTH merR-type" evidence="2">
    <location>
        <begin position="1"/>
        <end position="69"/>
    </location>
</feature>
<dbReference type="SMART" id="SM00422">
    <property type="entry name" value="HTH_MERR"/>
    <property type="match status" value="1"/>
</dbReference>
<dbReference type="EMBL" id="BJUU01000008">
    <property type="protein sequence ID" value="GEK80253.1"/>
    <property type="molecule type" value="Genomic_DNA"/>
</dbReference>
<sequence>MLIGEVARRSGVSSRMLRHYDRLGLVAPSERTDGGYREYGQGDLERLLRVEALRSLGLSLAQVGEVLDDAASAPAALVPRLIAQAEERIARERQLLERLRGIEQAGATDWQAALEAVALLRGLGSEQAIDRQRAALDAGTGSAVGGAALAEAVLGEREQNVAGALRWALAAGDGGAALPTLAAALASPDVEVRRRAVDALAELRGEAADAALRTALADADAVVRGRAALALAGRGDPCAEPALVAMVVEGERDVDAAEGLAALAVQTGPEPSIRHLVARLDGADAEVRRRIAQALVELPSEAATAALERLALDREPSVALTAKAALRR</sequence>
<dbReference type="PROSITE" id="PS00552">
    <property type="entry name" value="HTH_MERR_1"/>
    <property type="match status" value="1"/>
</dbReference>
<dbReference type="RefSeq" id="WP_146794361.1">
    <property type="nucleotide sequence ID" value="NZ_BJUU01000008.1"/>
</dbReference>
<dbReference type="GO" id="GO:0003700">
    <property type="term" value="F:DNA-binding transcription factor activity"/>
    <property type="evidence" value="ECO:0007669"/>
    <property type="project" value="InterPro"/>
</dbReference>
<dbReference type="InterPro" id="IPR009061">
    <property type="entry name" value="DNA-bd_dom_put_sf"/>
</dbReference>
<protein>
    <submittedName>
        <fullName evidence="3">Transcriptional regulator</fullName>
    </submittedName>
</protein>
<gene>
    <name evidence="3" type="ORF">ABA31_16040</name>
</gene>
<dbReference type="PRINTS" id="PR00040">
    <property type="entry name" value="HTHMERR"/>
</dbReference>
<dbReference type="SMART" id="SM00567">
    <property type="entry name" value="EZ_HEAT"/>
    <property type="match status" value="4"/>
</dbReference>
<keyword evidence="1" id="KW-0238">DNA-binding</keyword>
<dbReference type="Gene3D" id="1.10.1660.10">
    <property type="match status" value="1"/>
</dbReference>
<evidence type="ECO:0000259" key="2">
    <source>
        <dbReference type="PROSITE" id="PS50937"/>
    </source>
</evidence>
<reference evidence="3 4" key="1">
    <citation type="submission" date="2019-07" db="EMBL/GenBank/DDBJ databases">
        <title>Whole genome shotgun sequence of Agrococcus baldri NBRC 103055.</title>
        <authorList>
            <person name="Hosoyama A."/>
            <person name="Uohara A."/>
            <person name="Ohji S."/>
            <person name="Ichikawa N."/>
        </authorList>
    </citation>
    <scope>NUCLEOTIDE SEQUENCE [LARGE SCALE GENOMIC DNA]</scope>
    <source>
        <strain evidence="3 4">NBRC 103055</strain>
    </source>
</reference>
<dbReference type="Pfam" id="PF13646">
    <property type="entry name" value="HEAT_2"/>
    <property type="match status" value="1"/>
</dbReference>
<proteinExistence type="predicted"/>
<dbReference type="PANTHER" id="PTHR30204:SF93">
    <property type="entry name" value="HTH MERR-TYPE DOMAIN-CONTAINING PROTEIN"/>
    <property type="match status" value="1"/>
</dbReference>
<dbReference type="GO" id="GO:0003677">
    <property type="term" value="F:DNA binding"/>
    <property type="evidence" value="ECO:0007669"/>
    <property type="project" value="UniProtKB-KW"/>
</dbReference>
<evidence type="ECO:0000256" key="1">
    <source>
        <dbReference type="ARBA" id="ARBA00023125"/>
    </source>
</evidence>
<accession>A0AA87RJ08</accession>
<comment type="caution">
    <text evidence="3">The sequence shown here is derived from an EMBL/GenBank/DDBJ whole genome shotgun (WGS) entry which is preliminary data.</text>
</comment>
<dbReference type="InterPro" id="IPR016024">
    <property type="entry name" value="ARM-type_fold"/>
</dbReference>
<dbReference type="AlphaFoldDB" id="A0AA87RJ08"/>
<dbReference type="InterPro" id="IPR004155">
    <property type="entry name" value="PBS_lyase_HEAT"/>
</dbReference>
<dbReference type="SUPFAM" id="SSF48371">
    <property type="entry name" value="ARM repeat"/>
    <property type="match status" value="1"/>
</dbReference>
<dbReference type="Proteomes" id="UP000321749">
    <property type="component" value="Unassembled WGS sequence"/>
</dbReference>
<dbReference type="PROSITE" id="PS50937">
    <property type="entry name" value="HTH_MERR_2"/>
    <property type="match status" value="1"/>
</dbReference>
<name>A0AA87RJ08_9MICO</name>
<dbReference type="Gene3D" id="1.25.10.10">
    <property type="entry name" value="Leucine-rich Repeat Variant"/>
    <property type="match status" value="1"/>
</dbReference>
<dbReference type="InterPro" id="IPR047057">
    <property type="entry name" value="MerR_fam"/>
</dbReference>
<dbReference type="InterPro" id="IPR011989">
    <property type="entry name" value="ARM-like"/>
</dbReference>
<keyword evidence="4" id="KW-1185">Reference proteome</keyword>